<sequence>MSSKDKREPEPKNKRLGYGKTAAKGGAGGSGTWGDPTDADIDDYDPNDPNYAEEDIQIGIEIEKPAEESKKDKK</sequence>
<feature type="compositionally biased region" description="Basic and acidic residues" evidence="1">
    <location>
        <begin position="61"/>
        <end position="74"/>
    </location>
</feature>
<gene>
    <name evidence="2" type="ORF">EZS28_010507</name>
</gene>
<evidence type="ECO:0000313" key="2">
    <source>
        <dbReference type="EMBL" id="KAA6393965.1"/>
    </source>
</evidence>
<feature type="region of interest" description="Disordered" evidence="1">
    <location>
        <begin position="1"/>
        <end position="74"/>
    </location>
</feature>
<dbReference type="Proteomes" id="UP000324800">
    <property type="component" value="Unassembled WGS sequence"/>
</dbReference>
<dbReference type="EMBL" id="SNRW01002084">
    <property type="protein sequence ID" value="KAA6393965.1"/>
    <property type="molecule type" value="Genomic_DNA"/>
</dbReference>
<comment type="caution">
    <text evidence="2">The sequence shown here is derived from an EMBL/GenBank/DDBJ whole genome shotgun (WGS) entry which is preliminary data.</text>
</comment>
<organism evidence="2 3">
    <name type="scientific">Streblomastix strix</name>
    <dbReference type="NCBI Taxonomy" id="222440"/>
    <lineage>
        <taxon>Eukaryota</taxon>
        <taxon>Metamonada</taxon>
        <taxon>Preaxostyla</taxon>
        <taxon>Oxymonadida</taxon>
        <taxon>Streblomastigidae</taxon>
        <taxon>Streblomastix</taxon>
    </lineage>
</organism>
<evidence type="ECO:0000256" key="1">
    <source>
        <dbReference type="SAM" id="MobiDB-lite"/>
    </source>
</evidence>
<proteinExistence type="predicted"/>
<dbReference type="AlphaFoldDB" id="A0A5J4WHX3"/>
<evidence type="ECO:0000313" key="3">
    <source>
        <dbReference type="Proteomes" id="UP000324800"/>
    </source>
</evidence>
<feature type="compositionally biased region" description="Acidic residues" evidence="1">
    <location>
        <begin position="37"/>
        <end position="56"/>
    </location>
</feature>
<name>A0A5J4WHX3_9EUKA</name>
<reference evidence="2 3" key="1">
    <citation type="submission" date="2019-03" db="EMBL/GenBank/DDBJ databases">
        <title>Single cell metagenomics reveals metabolic interactions within the superorganism composed of flagellate Streblomastix strix and complex community of Bacteroidetes bacteria on its surface.</title>
        <authorList>
            <person name="Treitli S.C."/>
            <person name="Kolisko M."/>
            <person name="Husnik F."/>
            <person name="Keeling P."/>
            <person name="Hampl V."/>
        </authorList>
    </citation>
    <scope>NUCLEOTIDE SEQUENCE [LARGE SCALE GENOMIC DNA]</scope>
    <source>
        <strain evidence="2">ST1C</strain>
    </source>
</reference>
<protein>
    <recommendedName>
        <fullName evidence="4">Hyaluronan/mRNA-binding protein domain-containing protein</fullName>
    </recommendedName>
</protein>
<accession>A0A5J4WHX3</accession>
<feature type="compositionally biased region" description="Basic and acidic residues" evidence="1">
    <location>
        <begin position="1"/>
        <end position="13"/>
    </location>
</feature>
<evidence type="ECO:0008006" key="4">
    <source>
        <dbReference type="Google" id="ProtNLM"/>
    </source>
</evidence>